<name>A0A1G4G7L3_9BACT</name>
<dbReference type="SUPFAM" id="SSF52096">
    <property type="entry name" value="ClpP/crotonase"/>
    <property type="match status" value="1"/>
</dbReference>
<dbReference type="STRING" id="1642646.ING2E5A_1715"/>
<evidence type="ECO:0000256" key="1">
    <source>
        <dbReference type="ARBA" id="ARBA00004141"/>
    </source>
</evidence>
<dbReference type="PANTHER" id="PTHR33507:SF3">
    <property type="entry name" value="INNER MEMBRANE PROTEIN YBBJ"/>
    <property type="match status" value="1"/>
</dbReference>
<feature type="transmembrane region" description="Helical" evidence="5">
    <location>
        <begin position="269"/>
        <end position="289"/>
    </location>
</feature>
<evidence type="ECO:0000313" key="10">
    <source>
        <dbReference type="Proteomes" id="UP000178485"/>
    </source>
</evidence>
<dbReference type="GO" id="GO:0005886">
    <property type="term" value="C:plasma membrane"/>
    <property type="evidence" value="ECO:0007669"/>
    <property type="project" value="TreeGrafter"/>
</dbReference>
<evidence type="ECO:0000256" key="4">
    <source>
        <dbReference type="ARBA" id="ARBA00023136"/>
    </source>
</evidence>
<dbReference type="InterPro" id="IPR052165">
    <property type="entry name" value="Membrane_assoc_protease"/>
</dbReference>
<dbReference type="Gene3D" id="2.40.50.140">
    <property type="entry name" value="Nucleic acid-binding proteins"/>
    <property type="match status" value="1"/>
</dbReference>
<dbReference type="CDD" id="cd07021">
    <property type="entry name" value="Clp_protease_NfeD_like"/>
    <property type="match status" value="1"/>
</dbReference>
<dbReference type="PANTHER" id="PTHR33507">
    <property type="entry name" value="INNER MEMBRANE PROTEIN YBBJ"/>
    <property type="match status" value="1"/>
</dbReference>
<feature type="domain" description="NfeD1b N-terminal" evidence="8">
    <location>
        <begin position="28"/>
        <end position="230"/>
    </location>
</feature>
<evidence type="ECO:0000313" key="9">
    <source>
        <dbReference type="EMBL" id="SCM58224.1"/>
    </source>
</evidence>
<feature type="domain" description="NfeD-like C-terminal" evidence="6">
    <location>
        <begin position="406"/>
        <end position="459"/>
    </location>
</feature>
<dbReference type="AlphaFoldDB" id="A0A1G4G7L3"/>
<evidence type="ECO:0000259" key="8">
    <source>
        <dbReference type="Pfam" id="PF25145"/>
    </source>
</evidence>
<dbReference type="Proteomes" id="UP000178485">
    <property type="component" value="Chromosome i"/>
</dbReference>
<dbReference type="InterPro" id="IPR029045">
    <property type="entry name" value="ClpP/crotonase-like_dom_sf"/>
</dbReference>
<reference evidence="9 10" key="1">
    <citation type="submission" date="2016-08" db="EMBL/GenBank/DDBJ databases">
        <authorList>
            <person name="Seilhamer J.J."/>
        </authorList>
    </citation>
    <scope>NUCLEOTIDE SEQUENCE [LARGE SCALE GENOMIC DNA]</scope>
    <source>
        <strain evidence="9">ING2-E5A</strain>
    </source>
</reference>
<accession>A0A1G4G7L3</accession>
<dbReference type="InterPro" id="IPR002810">
    <property type="entry name" value="NfeD-like_C"/>
</dbReference>
<evidence type="ECO:0000259" key="6">
    <source>
        <dbReference type="Pfam" id="PF01957"/>
    </source>
</evidence>
<feature type="transmembrane region" description="Helical" evidence="5">
    <location>
        <begin position="322"/>
        <end position="341"/>
    </location>
</feature>
<dbReference type="Pfam" id="PF24961">
    <property type="entry name" value="NfeD_membrane"/>
    <property type="match status" value="1"/>
</dbReference>
<evidence type="ECO:0000256" key="2">
    <source>
        <dbReference type="ARBA" id="ARBA00022692"/>
    </source>
</evidence>
<dbReference type="InterPro" id="IPR056738">
    <property type="entry name" value="NfeD1b_N"/>
</dbReference>
<comment type="subcellular location">
    <subcellularLocation>
        <location evidence="1">Membrane</location>
        <topology evidence="1">Multi-pass membrane protein</topology>
    </subcellularLocation>
</comment>
<gene>
    <name evidence="9" type="primary">yqeZ</name>
    <name evidence="9" type="ORF">ING2E5A_1715</name>
</gene>
<feature type="domain" description="NfeD integral membrane" evidence="7">
    <location>
        <begin position="248"/>
        <end position="372"/>
    </location>
</feature>
<keyword evidence="4 5" id="KW-0472">Membrane</keyword>
<sequence>MKTIKQIFILSLLLIFTNLYGQQSKPLIYKINIQENIGSNTWVYLQNGLHQAKNRNATCILLHMNTYGGSVVEADSMRTAILNCQLPVYVFIDNNAASAGALISIACDSIFMRQSASIGAATVVSGQDGSKAPDKYQSYMRGMMRATAESHGKERLVQEGDTLEKWRRDPKVAEAMVDERIVIPGFADSTQILTLTASQAIELGYCDGIAENINQIAVQYLGYSDYNIETYNPTLYDKIKGVLMNGVLQAILIMLIIGGIYFELQTPGIGFPTAIALTAAILYFTPLYLTGYAQNWEVLLFVLGLILIVFELFVIPGFGVTGIAGIILVFAALILALVGNIRFDFSALSLRQLFRAMMIVTAGVGMGLAMIVYLSSRIGKPGIFRRVALVSDQEGFVSVPLEPLTLVGQSGVASTVLRPSGKVQIGDQFYDAVSLKGFIEKGEEVIVKRYENFQLYVTKREHS</sequence>
<feature type="transmembrane region" description="Helical" evidence="5">
    <location>
        <begin position="242"/>
        <end position="262"/>
    </location>
</feature>
<dbReference type="InterPro" id="IPR012340">
    <property type="entry name" value="NA-bd_OB-fold"/>
</dbReference>
<evidence type="ECO:0000259" key="7">
    <source>
        <dbReference type="Pfam" id="PF24961"/>
    </source>
</evidence>
<protein>
    <submittedName>
        <fullName evidence="9">Uncharacterized protein</fullName>
    </submittedName>
</protein>
<dbReference type="Pfam" id="PF01957">
    <property type="entry name" value="NfeD"/>
    <property type="match status" value="1"/>
</dbReference>
<feature type="transmembrane region" description="Helical" evidence="5">
    <location>
        <begin position="295"/>
        <end position="315"/>
    </location>
</feature>
<evidence type="ECO:0000256" key="3">
    <source>
        <dbReference type="ARBA" id="ARBA00022989"/>
    </source>
</evidence>
<evidence type="ECO:0000256" key="5">
    <source>
        <dbReference type="SAM" id="Phobius"/>
    </source>
</evidence>
<dbReference type="EMBL" id="LT608328">
    <property type="protein sequence ID" value="SCM58224.1"/>
    <property type="molecule type" value="Genomic_DNA"/>
</dbReference>
<dbReference type="KEGG" id="pmuc:ING2E5A_1715"/>
<keyword evidence="3 5" id="KW-1133">Transmembrane helix</keyword>
<keyword evidence="10" id="KW-1185">Reference proteome</keyword>
<feature type="transmembrane region" description="Helical" evidence="5">
    <location>
        <begin position="353"/>
        <end position="376"/>
    </location>
</feature>
<keyword evidence="2 5" id="KW-0812">Transmembrane</keyword>
<dbReference type="Gene3D" id="3.90.226.10">
    <property type="entry name" value="2-enoyl-CoA Hydratase, Chain A, domain 1"/>
    <property type="match status" value="1"/>
</dbReference>
<proteinExistence type="predicted"/>
<organism evidence="9 10">
    <name type="scientific">Petrimonas mucosa</name>
    <dbReference type="NCBI Taxonomy" id="1642646"/>
    <lineage>
        <taxon>Bacteria</taxon>
        <taxon>Pseudomonadati</taxon>
        <taxon>Bacteroidota</taxon>
        <taxon>Bacteroidia</taxon>
        <taxon>Bacteroidales</taxon>
        <taxon>Dysgonomonadaceae</taxon>
        <taxon>Petrimonas</taxon>
    </lineage>
</organism>
<dbReference type="InterPro" id="IPR056739">
    <property type="entry name" value="NfeD_membrane"/>
</dbReference>
<dbReference type="Pfam" id="PF25145">
    <property type="entry name" value="NfeD1b_N"/>
    <property type="match status" value="1"/>
</dbReference>